<dbReference type="InterPro" id="IPR005110">
    <property type="entry name" value="MoeA_linker/N"/>
</dbReference>
<dbReference type="SMART" id="SM00852">
    <property type="entry name" value="MoCF_biosynth"/>
    <property type="match status" value="1"/>
</dbReference>
<sequence length="617" mass="67827">MSRFLTLIPYLAAQKILKTSVRPGHQIRTVPVTKSHGHICHEPVFSRLTIPNSAVSLRDGYAVIASESHSATEANPVHLKTFVPVHTGSPIPDGFDAVIMQEDVRLNDSDSIAILKPARPGQHIQKAGSEVGTGTMVLPAGHLISPEDIGAMIGYGITSVQVQKTVAGLIPTGDELKEPCTAPGPGEVIASNCEMLAASLETIGVESLIYPIVPDDPVKIQNAIEQAVRECSFVIISGGSSTGNRDHTENVLNEIGSLLYHGVAMRPGRTTLAGVVDEIPIFGVPGTPAGALAVLRELIIPWLSDTGYPVPIQNMVEVTLADTVPSELGTDDFILMVTGKVGDEYKAMMLPRGGGQMSAVKSNAVLHIARNSEGIKQGKECVIRLTQTFPHPDNIYLLSGLYDPILDILDQYLRKMQRKIFVRKGSYETTLLSIQNGNIHGGIIIRERTDGENWKKQDYSFLKEKAYAITIAEREYILATKGFPDFKSDKIFKYPDISQDSFLYHLMDAYFQKNQVNPQRILKQDHISNTEHEIIQKILEEEIDFGPCSSNLASEFELEGPVIGCESIDLIVREEDIESDQIQYMIHLLGSDEWNKEAWILPGYNLKRSGRVSLLQS</sequence>
<dbReference type="GO" id="GO:0061599">
    <property type="term" value="F:molybdopterin molybdotransferase activity"/>
    <property type="evidence" value="ECO:0007669"/>
    <property type="project" value="TreeGrafter"/>
</dbReference>
<accession>A0A8E7B144</accession>
<dbReference type="InterPro" id="IPR001453">
    <property type="entry name" value="MoaB/Mog_dom"/>
</dbReference>
<evidence type="ECO:0000259" key="1">
    <source>
        <dbReference type="SMART" id="SM00852"/>
    </source>
</evidence>
<dbReference type="SUPFAM" id="SSF63882">
    <property type="entry name" value="MoeA N-terminal region -like"/>
    <property type="match status" value="1"/>
</dbReference>
<dbReference type="GO" id="GO:0005829">
    <property type="term" value="C:cytosol"/>
    <property type="evidence" value="ECO:0007669"/>
    <property type="project" value="TreeGrafter"/>
</dbReference>
<dbReference type="Gene3D" id="3.90.105.10">
    <property type="entry name" value="Molybdopterin biosynthesis moea protein, domain 2"/>
    <property type="match status" value="1"/>
</dbReference>
<dbReference type="KEGG" id="mrtj:KHC33_14585"/>
<dbReference type="PANTHER" id="PTHR10192">
    <property type="entry name" value="MOLYBDOPTERIN BIOSYNTHESIS PROTEIN"/>
    <property type="match status" value="1"/>
</dbReference>
<dbReference type="Pfam" id="PF03453">
    <property type="entry name" value="MoeA_N"/>
    <property type="match status" value="1"/>
</dbReference>
<dbReference type="Proteomes" id="UP000680656">
    <property type="component" value="Chromosome"/>
</dbReference>
<dbReference type="CDD" id="cd00887">
    <property type="entry name" value="MoeA"/>
    <property type="match status" value="1"/>
</dbReference>
<organism evidence="2 3">
    <name type="scientific">Methanospirillum purgamenti</name>
    <dbReference type="NCBI Taxonomy" id="2834276"/>
    <lineage>
        <taxon>Archaea</taxon>
        <taxon>Methanobacteriati</taxon>
        <taxon>Methanobacteriota</taxon>
        <taxon>Stenosarchaea group</taxon>
        <taxon>Methanomicrobia</taxon>
        <taxon>Methanomicrobiales</taxon>
        <taxon>Methanospirillaceae</taxon>
        <taxon>Methanospirillum</taxon>
    </lineage>
</organism>
<dbReference type="Gene3D" id="2.40.340.10">
    <property type="entry name" value="MoeA, C-terminal, domain IV"/>
    <property type="match status" value="1"/>
</dbReference>
<dbReference type="Pfam" id="PF12727">
    <property type="entry name" value="PBP_like"/>
    <property type="match status" value="1"/>
</dbReference>
<name>A0A8E7B144_9EURY</name>
<dbReference type="NCBIfam" id="TIGR00177">
    <property type="entry name" value="molyb_syn"/>
    <property type="match status" value="1"/>
</dbReference>
<dbReference type="InterPro" id="IPR036425">
    <property type="entry name" value="MoaB/Mog-like_dom_sf"/>
</dbReference>
<dbReference type="Gene3D" id="2.170.190.11">
    <property type="entry name" value="Molybdopterin biosynthesis moea protein, domain 3"/>
    <property type="match status" value="1"/>
</dbReference>
<dbReference type="PANTHER" id="PTHR10192:SF16">
    <property type="entry name" value="MOLYBDOPTERIN MOLYBDENUMTRANSFERASE"/>
    <property type="match status" value="1"/>
</dbReference>
<dbReference type="AlphaFoldDB" id="A0A8E7B144"/>
<protein>
    <recommendedName>
        <fullName evidence="1">MoaB/Mog domain-containing protein</fullName>
    </recommendedName>
</protein>
<dbReference type="InterPro" id="IPR038987">
    <property type="entry name" value="MoeA-like"/>
</dbReference>
<dbReference type="Pfam" id="PF00994">
    <property type="entry name" value="MoCF_biosynth"/>
    <property type="match status" value="1"/>
</dbReference>
<evidence type="ECO:0000313" key="2">
    <source>
        <dbReference type="EMBL" id="QVV88533.1"/>
    </source>
</evidence>
<dbReference type="GeneID" id="65098435"/>
<dbReference type="InterPro" id="IPR036135">
    <property type="entry name" value="MoeA_linker/N_sf"/>
</dbReference>
<dbReference type="SUPFAM" id="SSF53218">
    <property type="entry name" value="Molybdenum cofactor biosynthesis proteins"/>
    <property type="match status" value="1"/>
</dbReference>
<dbReference type="InterPro" id="IPR024370">
    <property type="entry name" value="PBP_domain"/>
</dbReference>
<keyword evidence="3" id="KW-1185">Reference proteome</keyword>
<dbReference type="InterPro" id="IPR036688">
    <property type="entry name" value="MoeA_C_domain_IV_sf"/>
</dbReference>
<evidence type="ECO:0000313" key="3">
    <source>
        <dbReference type="Proteomes" id="UP000680656"/>
    </source>
</evidence>
<reference evidence="2 3" key="1">
    <citation type="submission" date="2021-05" db="EMBL/GenBank/DDBJ databases">
        <title>A novel Methanospirillum isolate from a pyrite-forming mixed culture.</title>
        <authorList>
            <person name="Bunk B."/>
            <person name="Sproer C."/>
            <person name="Spring S."/>
            <person name="Pester M."/>
        </authorList>
    </citation>
    <scope>NUCLEOTIDE SEQUENCE [LARGE SCALE GENOMIC DNA]</scope>
    <source>
        <strain evidence="2 3">J.3.6.1-F.2.7.3</strain>
    </source>
</reference>
<dbReference type="Gene3D" id="3.40.980.10">
    <property type="entry name" value="MoaB/Mog-like domain"/>
    <property type="match status" value="1"/>
</dbReference>
<dbReference type="RefSeq" id="WP_214419342.1">
    <property type="nucleotide sequence ID" value="NZ_CP075546.1"/>
</dbReference>
<gene>
    <name evidence="2" type="ORF">KHC33_14585</name>
</gene>
<dbReference type="GO" id="GO:0006777">
    <property type="term" value="P:Mo-molybdopterin cofactor biosynthetic process"/>
    <property type="evidence" value="ECO:0007669"/>
    <property type="project" value="TreeGrafter"/>
</dbReference>
<feature type="domain" description="MoaB/Mog" evidence="1">
    <location>
        <begin position="168"/>
        <end position="306"/>
    </location>
</feature>
<dbReference type="EMBL" id="CP075546">
    <property type="protein sequence ID" value="QVV88533.1"/>
    <property type="molecule type" value="Genomic_DNA"/>
</dbReference>
<proteinExistence type="predicted"/>